<name>A0AAE0J2P6_9PEZI</name>
<reference evidence="1" key="2">
    <citation type="submission" date="2023-06" db="EMBL/GenBank/DDBJ databases">
        <authorList>
            <consortium name="Lawrence Berkeley National Laboratory"/>
            <person name="Haridas S."/>
            <person name="Hensen N."/>
            <person name="Bonometti L."/>
            <person name="Westerberg I."/>
            <person name="Brannstrom I.O."/>
            <person name="Guillou S."/>
            <person name="Cros-Aarteil S."/>
            <person name="Calhoun S."/>
            <person name="Kuo A."/>
            <person name="Mondo S."/>
            <person name="Pangilinan J."/>
            <person name="Riley R."/>
            <person name="Labutti K."/>
            <person name="Andreopoulos B."/>
            <person name="Lipzen A."/>
            <person name="Chen C."/>
            <person name="Yanf M."/>
            <person name="Daum C."/>
            <person name="Ng V."/>
            <person name="Clum A."/>
            <person name="Steindorff A."/>
            <person name="Ohm R."/>
            <person name="Martin F."/>
            <person name="Silar P."/>
            <person name="Natvig D."/>
            <person name="Lalanne C."/>
            <person name="Gautier V."/>
            <person name="Ament-Velasquez S.L."/>
            <person name="Kruys A."/>
            <person name="Hutchinson M.I."/>
            <person name="Powell A.J."/>
            <person name="Barry K."/>
            <person name="Miller A.N."/>
            <person name="Grigoriev I.V."/>
            <person name="Debuchy R."/>
            <person name="Gladieux P."/>
            <person name="Thoren M.H."/>
            <person name="Johannesson H."/>
        </authorList>
    </citation>
    <scope>NUCLEOTIDE SEQUENCE</scope>
    <source>
        <strain evidence="1">SMH4131-1</strain>
    </source>
</reference>
<gene>
    <name evidence="1" type="ORF">B0T19DRAFT_18686</name>
</gene>
<dbReference type="Proteomes" id="UP001286456">
    <property type="component" value="Unassembled WGS sequence"/>
</dbReference>
<organism evidence="1 2">
    <name type="scientific">Cercophora scortea</name>
    <dbReference type="NCBI Taxonomy" id="314031"/>
    <lineage>
        <taxon>Eukaryota</taxon>
        <taxon>Fungi</taxon>
        <taxon>Dikarya</taxon>
        <taxon>Ascomycota</taxon>
        <taxon>Pezizomycotina</taxon>
        <taxon>Sordariomycetes</taxon>
        <taxon>Sordariomycetidae</taxon>
        <taxon>Sordariales</taxon>
        <taxon>Lasiosphaeriaceae</taxon>
        <taxon>Cercophora</taxon>
    </lineage>
</organism>
<accession>A0AAE0J2P6</accession>
<comment type="caution">
    <text evidence="1">The sequence shown here is derived from an EMBL/GenBank/DDBJ whole genome shotgun (WGS) entry which is preliminary data.</text>
</comment>
<evidence type="ECO:0000313" key="2">
    <source>
        <dbReference type="Proteomes" id="UP001286456"/>
    </source>
</evidence>
<protein>
    <submittedName>
        <fullName evidence="1">Uncharacterized protein</fullName>
    </submittedName>
</protein>
<proteinExistence type="predicted"/>
<dbReference type="EMBL" id="JAUEPO010000001">
    <property type="protein sequence ID" value="KAK3335789.1"/>
    <property type="molecule type" value="Genomic_DNA"/>
</dbReference>
<keyword evidence="2" id="KW-1185">Reference proteome</keyword>
<reference evidence="1" key="1">
    <citation type="journal article" date="2023" name="Mol. Phylogenet. Evol.">
        <title>Genome-scale phylogeny and comparative genomics of the fungal order Sordariales.</title>
        <authorList>
            <person name="Hensen N."/>
            <person name="Bonometti L."/>
            <person name="Westerberg I."/>
            <person name="Brannstrom I.O."/>
            <person name="Guillou S."/>
            <person name="Cros-Aarteil S."/>
            <person name="Calhoun S."/>
            <person name="Haridas S."/>
            <person name="Kuo A."/>
            <person name="Mondo S."/>
            <person name="Pangilinan J."/>
            <person name="Riley R."/>
            <person name="LaButti K."/>
            <person name="Andreopoulos B."/>
            <person name="Lipzen A."/>
            <person name="Chen C."/>
            <person name="Yan M."/>
            <person name="Daum C."/>
            <person name="Ng V."/>
            <person name="Clum A."/>
            <person name="Steindorff A."/>
            <person name="Ohm R.A."/>
            <person name="Martin F."/>
            <person name="Silar P."/>
            <person name="Natvig D.O."/>
            <person name="Lalanne C."/>
            <person name="Gautier V."/>
            <person name="Ament-Velasquez S.L."/>
            <person name="Kruys A."/>
            <person name="Hutchinson M.I."/>
            <person name="Powell A.J."/>
            <person name="Barry K."/>
            <person name="Miller A.N."/>
            <person name="Grigoriev I.V."/>
            <person name="Debuchy R."/>
            <person name="Gladieux P."/>
            <person name="Hiltunen Thoren M."/>
            <person name="Johannesson H."/>
        </authorList>
    </citation>
    <scope>NUCLEOTIDE SEQUENCE</scope>
    <source>
        <strain evidence="1">SMH4131-1</strain>
    </source>
</reference>
<evidence type="ECO:0000313" key="1">
    <source>
        <dbReference type="EMBL" id="KAK3335789.1"/>
    </source>
</evidence>
<sequence length="113" mass="12885">MGFRRCQRGQELVGVLLIMLMSQGETWIRIWVSTECLRLYVLRLGSLAGLGEHSRMLYLELQTHSTQLSSQPSFSSTVTSKISKRTKCKYGAVFDRYPHLERTLAEVSCRGTL</sequence>
<dbReference type="AlphaFoldDB" id="A0AAE0J2P6"/>